<dbReference type="InterPro" id="IPR035986">
    <property type="entry name" value="PKD_dom_sf"/>
</dbReference>
<feature type="domain" description="PKD" evidence="6">
    <location>
        <begin position="300"/>
        <end position="353"/>
    </location>
</feature>
<dbReference type="SUPFAM" id="SSF103647">
    <property type="entry name" value="TSP type-3 repeat"/>
    <property type="match status" value="1"/>
</dbReference>
<protein>
    <recommendedName>
        <fullName evidence="6">PKD domain-containing protein</fullName>
    </recommendedName>
</protein>
<evidence type="ECO:0000313" key="8">
    <source>
        <dbReference type="Proteomes" id="UP000033935"/>
    </source>
</evidence>
<keyword evidence="4" id="KW-0472">Membrane</keyword>
<reference evidence="7 8" key="1">
    <citation type="journal article" date="2015" name="Nature">
        <title>rRNA introns, odd ribosomes, and small enigmatic genomes across a large radiation of phyla.</title>
        <authorList>
            <person name="Brown C.T."/>
            <person name="Hug L.A."/>
            <person name="Thomas B.C."/>
            <person name="Sharon I."/>
            <person name="Castelle C.J."/>
            <person name="Singh A."/>
            <person name="Wilkins M.J."/>
            <person name="Williams K.H."/>
            <person name="Banfield J.F."/>
        </authorList>
    </citation>
    <scope>NUCLEOTIDE SEQUENCE [LARGE SCALE GENOMIC DNA]</scope>
</reference>
<dbReference type="Gene3D" id="4.10.1080.10">
    <property type="entry name" value="TSP type-3 repeat"/>
    <property type="match status" value="1"/>
</dbReference>
<evidence type="ECO:0000259" key="6">
    <source>
        <dbReference type="PROSITE" id="PS50093"/>
    </source>
</evidence>
<dbReference type="EMBL" id="LBWG01000002">
    <property type="protein sequence ID" value="KKR04902.1"/>
    <property type="molecule type" value="Genomic_DNA"/>
</dbReference>
<dbReference type="InterPro" id="IPR000601">
    <property type="entry name" value="PKD_dom"/>
</dbReference>
<dbReference type="PROSITE" id="PS50093">
    <property type="entry name" value="PKD"/>
    <property type="match status" value="1"/>
</dbReference>
<sequence>MKRYFFFSFFILFFPFVTHAAVDLSIDQGDVHFSKEIFVVGDAIRIYATVHNVGDQDVSGYVSFYQGASLIGQPQAISLLKNGNLEEVYVDFIIPTSEFNIMAQVGGTDPEDTNSSNNTTITGKMTPIIDSDRDGIDEKSDNCPTVANSTQLDSDGDGQGDVCDQDDDGDGLSDEVEAELGTNTILVDSDGDGVNDPQDVYPTDKEKTVIEILREETNETVNSSEVSNTQETFQQIVTKVAETIRETSNTQSNQTTTVQNEEPQEKTQLETNEVTISPNTVFRSRRDTWNTFTFEVLAPSNDSTIYVWNFGDGVTSSKSLVSHTYNSPGAFTISLTMTDSSGVVSTDSTTVFVPFFSLSNRLVVVSLGLLSFLLVIAIIFFIFLGKKHSKESLHV</sequence>
<feature type="transmembrane region" description="Helical" evidence="4">
    <location>
        <begin position="362"/>
        <end position="384"/>
    </location>
</feature>
<evidence type="ECO:0000256" key="3">
    <source>
        <dbReference type="SAM" id="MobiDB-lite"/>
    </source>
</evidence>
<feature type="region of interest" description="Disordered" evidence="3">
    <location>
        <begin position="106"/>
        <end position="173"/>
    </location>
</feature>
<dbReference type="Proteomes" id="UP000033935">
    <property type="component" value="Unassembled WGS sequence"/>
</dbReference>
<dbReference type="Pfam" id="PF02412">
    <property type="entry name" value="TSP_3"/>
    <property type="match status" value="2"/>
</dbReference>
<dbReference type="Gene3D" id="2.60.40.10">
    <property type="entry name" value="Immunoglobulins"/>
    <property type="match status" value="1"/>
</dbReference>
<accession>A0A0G0QTF6</accession>
<feature type="signal peptide" evidence="5">
    <location>
        <begin position="1"/>
        <end position="20"/>
    </location>
</feature>
<feature type="chain" id="PRO_5002534087" description="PKD domain-containing protein" evidence="5">
    <location>
        <begin position="21"/>
        <end position="395"/>
    </location>
</feature>
<dbReference type="CDD" id="cd00146">
    <property type="entry name" value="PKD"/>
    <property type="match status" value="1"/>
</dbReference>
<comment type="caution">
    <text evidence="7">The sequence shown here is derived from an EMBL/GenBank/DDBJ whole genome shotgun (WGS) entry which is preliminary data.</text>
</comment>
<dbReference type="GO" id="GO:0007155">
    <property type="term" value="P:cell adhesion"/>
    <property type="evidence" value="ECO:0007669"/>
    <property type="project" value="InterPro"/>
</dbReference>
<dbReference type="InterPro" id="IPR003367">
    <property type="entry name" value="Thrombospondin_3-like_rpt"/>
</dbReference>
<feature type="region of interest" description="Disordered" evidence="3">
    <location>
        <begin position="246"/>
        <end position="273"/>
    </location>
</feature>
<dbReference type="InterPro" id="IPR013783">
    <property type="entry name" value="Ig-like_fold"/>
</dbReference>
<evidence type="ECO:0000256" key="1">
    <source>
        <dbReference type="ARBA" id="ARBA00022729"/>
    </source>
</evidence>
<organism evidence="7 8">
    <name type="scientific">Candidatus Uhrbacteria bacterium GW2011_GWF2_39_13</name>
    <dbReference type="NCBI Taxonomy" id="1618995"/>
    <lineage>
        <taxon>Bacteria</taxon>
        <taxon>Candidatus Uhriibacteriota</taxon>
    </lineage>
</organism>
<dbReference type="SMART" id="SM00089">
    <property type="entry name" value="PKD"/>
    <property type="match status" value="1"/>
</dbReference>
<keyword evidence="4" id="KW-1133">Transmembrane helix</keyword>
<dbReference type="InterPro" id="IPR022409">
    <property type="entry name" value="PKD/Chitinase_dom"/>
</dbReference>
<feature type="compositionally biased region" description="Polar residues" evidence="3">
    <location>
        <begin position="142"/>
        <end position="152"/>
    </location>
</feature>
<feature type="compositionally biased region" description="Acidic residues" evidence="3">
    <location>
        <begin position="154"/>
        <end position="173"/>
    </location>
</feature>
<dbReference type="Pfam" id="PF18911">
    <property type="entry name" value="PKD_4"/>
    <property type="match status" value="1"/>
</dbReference>
<dbReference type="InterPro" id="IPR028974">
    <property type="entry name" value="TSP_type-3_rpt"/>
</dbReference>
<feature type="compositionally biased region" description="Low complexity" evidence="3">
    <location>
        <begin position="246"/>
        <end position="261"/>
    </location>
</feature>
<evidence type="ECO:0000313" key="7">
    <source>
        <dbReference type="EMBL" id="KKR04902.1"/>
    </source>
</evidence>
<evidence type="ECO:0000256" key="4">
    <source>
        <dbReference type="SAM" id="Phobius"/>
    </source>
</evidence>
<feature type="compositionally biased region" description="Basic and acidic residues" evidence="3">
    <location>
        <begin position="130"/>
        <end position="141"/>
    </location>
</feature>
<feature type="compositionally biased region" description="Polar residues" evidence="3">
    <location>
        <begin position="113"/>
        <end position="123"/>
    </location>
</feature>
<name>A0A0G0QTF6_9BACT</name>
<keyword evidence="1 5" id="KW-0732">Signal</keyword>
<gene>
    <name evidence="7" type="ORF">UT30_C0002G0019</name>
</gene>
<keyword evidence="2" id="KW-0106">Calcium</keyword>
<proteinExistence type="predicted"/>
<dbReference type="PANTHER" id="PTHR10199">
    <property type="entry name" value="THROMBOSPONDIN"/>
    <property type="match status" value="1"/>
</dbReference>
<dbReference type="GO" id="GO:0005509">
    <property type="term" value="F:calcium ion binding"/>
    <property type="evidence" value="ECO:0007669"/>
    <property type="project" value="InterPro"/>
</dbReference>
<evidence type="ECO:0000256" key="5">
    <source>
        <dbReference type="SAM" id="SignalP"/>
    </source>
</evidence>
<dbReference type="SUPFAM" id="SSF49299">
    <property type="entry name" value="PKD domain"/>
    <property type="match status" value="1"/>
</dbReference>
<keyword evidence="4" id="KW-0812">Transmembrane</keyword>
<dbReference type="AlphaFoldDB" id="A0A0G0QTF6"/>
<evidence type="ECO:0000256" key="2">
    <source>
        <dbReference type="ARBA" id="ARBA00022837"/>
    </source>
</evidence>